<keyword evidence="3" id="KW-1185">Reference proteome</keyword>
<accession>A0AAX4HS10</accession>
<dbReference type="AlphaFoldDB" id="A0AAX4HS10"/>
<dbReference type="KEGG" id="psti:SOO65_05135"/>
<name>A0AAX4HS10_9BACT</name>
<dbReference type="RefSeq" id="WP_321397972.1">
    <property type="nucleotide sequence ID" value="NZ_CP139487.1"/>
</dbReference>
<protein>
    <submittedName>
        <fullName evidence="2">Uncharacterized protein</fullName>
    </submittedName>
</protein>
<dbReference type="Proteomes" id="UP001324634">
    <property type="component" value="Chromosome"/>
</dbReference>
<evidence type="ECO:0000313" key="3">
    <source>
        <dbReference type="Proteomes" id="UP001324634"/>
    </source>
</evidence>
<feature type="chain" id="PRO_5043813981" evidence="1">
    <location>
        <begin position="19"/>
        <end position="134"/>
    </location>
</feature>
<feature type="signal peptide" evidence="1">
    <location>
        <begin position="1"/>
        <end position="18"/>
    </location>
</feature>
<sequence length="134" mass="15168">MKLILSALFVLSSLSAFAGDLRWEVEDKNCHVEVLEDVYILHSTQDVILDKARLTALSINRNENRRLRAGRIIPVRTVTDDRIIFRDHTMRDMCIFAGNNGMCLWTRNLDVSDIAAFSQGMLQMVCVPKGTVDA</sequence>
<keyword evidence="1" id="KW-0732">Signal</keyword>
<evidence type="ECO:0000313" key="2">
    <source>
        <dbReference type="EMBL" id="WPU66124.1"/>
    </source>
</evidence>
<dbReference type="EMBL" id="CP139487">
    <property type="protein sequence ID" value="WPU66124.1"/>
    <property type="molecule type" value="Genomic_DNA"/>
</dbReference>
<evidence type="ECO:0000256" key="1">
    <source>
        <dbReference type="SAM" id="SignalP"/>
    </source>
</evidence>
<organism evidence="2 3">
    <name type="scientific">Peredibacter starrii</name>
    <dbReference type="NCBI Taxonomy" id="28202"/>
    <lineage>
        <taxon>Bacteria</taxon>
        <taxon>Pseudomonadati</taxon>
        <taxon>Bdellovibrionota</taxon>
        <taxon>Bacteriovoracia</taxon>
        <taxon>Bacteriovoracales</taxon>
        <taxon>Bacteriovoracaceae</taxon>
        <taxon>Peredibacter</taxon>
    </lineage>
</organism>
<gene>
    <name evidence="2" type="ORF">SOO65_05135</name>
</gene>
<proteinExistence type="predicted"/>
<reference evidence="2 3" key="1">
    <citation type="submission" date="2023-11" db="EMBL/GenBank/DDBJ databases">
        <title>Peredibacter starrii A3.12.</title>
        <authorList>
            <person name="Mitchell R.J."/>
        </authorList>
    </citation>
    <scope>NUCLEOTIDE SEQUENCE [LARGE SCALE GENOMIC DNA]</scope>
    <source>
        <strain evidence="2 3">A3.12</strain>
    </source>
</reference>